<name>A0A644V863_9ZZZZ</name>
<accession>A0A644V863</accession>
<evidence type="ECO:0000256" key="1">
    <source>
        <dbReference type="SAM" id="MobiDB-lite"/>
    </source>
</evidence>
<reference evidence="2" key="1">
    <citation type="submission" date="2019-08" db="EMBL/GenBank/DDBJ databases">
        <authorList>
            <person name="Kucharzyk K."/>
            <person name="Murdoch R.W."/>
            <person name="Higgins S."/>
            <person name="Loffler F."/>
        </authorList>
    </citation>
    <scope>NUCLEOTIDE SEQUENCE</scope>
</reference>
<comment type="caution">
    <text evidence="2">The sequence shown here is derived from an EMBL/GenBank/DDBJ whole genome shotgun (WGS) entry which is preliminary data.</text>
</comment>
<feature type="compositionally biased region" description="Basic and acidic residues" evidence="1">
    <location>
        <begin position="110"/>
        <end position="122"/>
    </location>
</feature>
<dbReference type="AlphaFoldDB" id="A0A644V863"/>
<organism evidence="2">
    <name type="scientific">bioreactor metagenome</name>
    <dbReference type="NCBI Taxonomy" id="1076179"/>
    <lineage>
        <taxon>unclassified sequences</taxon>
        <taxon>metagenomes</taxon>
        <taxon>ecological metagenomes</taxon>
    </lineage>
</organism>
<protein>
    <submittedName>
        <fullName evidence="2">Uncharacterized protein</fullName>
    </submittedName>
</protein>
<dbReference type="EMBL" id="VSSQ01000238">
    <property type="protein sequence ID" value="MPL87401.1"/>
    <property type="molecule type" value="Genomic_DNA"/>
</dbReference>
<sequence length="133" mass="13830">MSAKGGQQAEEYAEPGIQAEVKKAAVAQQGQVLVREGGKGGKAAAEAHGQEQAQFIAYGSAPVGKAVNQPDQKTTGNIYPECAQRKGSDNGLLNALRQQVTGDAAQKAAGADKQENLQHRPLNDCGFNGQSAR</sequence>
<feature type="region of interest" description="Disordered" evidence="1">
    <location>
        <begin position="101"/>
        <end position="133"/>
    </location>
</feature>
<proteinExistence type="predicted"/>
<gene>
    <name evidence="2" type="ORF">SDC9_33401</name>
</gene>
<evidence type="ECO:0000313" key="2">
    <source>
        <dbReference type="EMBL" id="MPL87401.1"/>
    </source>
</evidence>